<protein>
    <recommendedName>
        <fullName evidence="1">Homing endonuclease LAGLIDADG domain-containing protein</fullName>
    </recommendedName>
</protein>
<accession>A0A9N9LDP0</accession>
<keyword evidence="3" id="KW-1185">Reference proteome</keyword>
<organism evidence="2 3">
    <name type="scientific">Hymenoscyphus fraxineus</name>
    <dbReference type="NCBI Taxonomy" id="746836"/>
    <lineage>
        <taxon>Eukaryota</taxon>
        <taxon>Fungi</taxon>
        <taxon>Dikarya</taxon>
        <taxon>Ascomycota</taxon>
        <taxon>Pezizomycotina</taxon>
        <taxon>Leotiomycetes</taxon>
        <taxon>Helotiales</taxon>
        <taxon>Helotiaceae</taxon>
        <taxon>Hymenoscyphus</taxon>
    </lineage>
</organism>
<proteinExistence type="predicted"/>
<sequence length="201" mass="22517">MHEKDRALIQSGPSEGFFGNIGYVSKVNNTSTVEFRVSTLKDLVDMAAPPEKIVNIKASLNTGLSKDLKNSFPKYKPITLKTLESYDTCVTQPKSNNLHPEWLAGFCTGESNFFIACAASQRKKSKTKSGLSVSLRFSIAQHSRDLLLLESFINFFGGGFVMNYKQRPVCEYTITKIDLIIENIIPFFDKHPILGSKHLNF</sequence>
<evidence type="ECO:0000313" key="2">
    <source>
        <dbReference type="EMBL" id="CAG8962402.1"/>
    </source>
</evidence>
<evidence type="ECO:0000313" key="3">
    <source>
        <dbReference type="Proteomes" id="UP000696280"/>
    </source>
</evidence>
<dbReference type="OrthoDB" id="5412286at2759"/>
<name>A0A9N9LDP0_9HELO</name>
<gene>
    <name evidence="2" type="ORF">HYFRA_00013633</name>
</gene>
<dbReference type="InterPro" id="IPR004860">
    <property type="entry name" value="LAGLIDADG_dom"/>
</dbReference>
<dbReference type="PANTHER" id="PTHR36181:SF3">
    <property type="entry name" value="INTRON-ENCODED DNA ENDONUCLEASE AI5 BETA"/>
    <property type="match status" value="1"/>
</dbReference>
<evidence type="ECO:0000259" key="1">
    <source>
        <dbReference type="Pfam" id="PF00961"/>
    </source>
</evidence>
<dbReference type="Pfam" id="PF00961">
    <property type="entry name" value="LAGLIDADG_1"/>
    <property type="match status" value="1"/>
</dbReference>
<dbReference type="GO" id="GO:0005739">
    <property type="term" value="C:mitochondrion"/>
    <property type="evidence" value="ECO:0007669"/>
    <property type="project" value="UniProtKB-ARBA"/>
</dbReference>
<comment type="caution">
    <text evidence="2">The sequence shown here is derived from an EMBL/GenBank/DDBJ whole genome shotgun (WGS) entry which is preliminary data.</text>
</comment>
<dbReference type="GO" id="GO:0004519">
    <property type="term" value="F:endonuclease activity"/>
    <property type="evidence" value="ECO:0007669"/>
    <property type="project" value="InterPro"/>
</dbReference>
<dbReference type="EMBL" id="CAJVRL010000130">
    <property type="protein sequence ID" value="CAG8962402.1"/>
    <property type="molecule type" value="Genomic_DNA"/>
</dbReference>
<dbReference type="AlphaFoldDB" id="A0A9N9LDP0"/>
<feature type="domain" description="Homing endonuclease LAGLIDADG" evidence="1">
    <location>
        <begin position="103"/>
        <end position="201"/>
    </location>
</feature>
<dbReference type="SUPFAM" id="SSF55608">
    <property type="entry name" value="Homing endonucleases"/>
    <property type="match status" value="1"/>
</dbReference>
<dbReference type="InterPro" id="IPR051289">
    <property type="entry name" value="LAGLIDADG_Endonuclease"/>
</dbReference>
<dbReference type="Gene3D" id="3.10.28.10">
    <property type="entry name" value="Homing endonucleases"/>
    <property type="match status" value="1"/>
</dbReference>
<dbReference type="InterPro" id="IPR027434">
    <property type="entry name" value="Homing_endonucl"/>
</dbReference>
<dbReference type="PANTHER" id="PTHR36181">
    <property type="entry name" value="INTRON-ENCODED ENDONUCLEASE AI3-RELATED"/>
    <property type="match status" value="1"/>
</dbReference>
<reference evidence="2" key="1">
    <citation type="submission" date="2021-07" db="EMBL/GenBank/DDBJ databases">
        <authorList>
            <person name="Durling M."/>
        </authorList>
    </citation>
    <scope>NUCLEOTIDE SEQUENCE</scope>
</reference>
<dbReference type="Proteomes" id="UP000696280">
    <property type="component" value="Unassembled WGS sequence"/>
</dbReference>